<name>A0A4Q1VBC5_9BRAD</name>
<dbReference type="RefSeq" id="WP_129271014.1">
    <property type="nucleotide sequence ID" value="NZ_MZXW01000016.1"/>
</dbReference>
<keyword evidence="4 6" id="KW-1133">Transmembrane helix</keyword>
<keyword evidence="9" id="KW-1185">Reference proteome</keyword>
<evidence type="ECO:0000256" key="2">
    <source>
        <dbReference type="ARBA" id="ARBA00022475"/>
    </source>
</evidence>
<dbReference type="PANTHER" id="PTHR43738">
    <property type="entry name" value="ABC TRANSPORTER, MEMBRANE PROTEIN"/>
    <property type="match status" value="1"/>
</dbReference>
<dbReference type="EMBL" id="MZXW01000016">
    <property type="protein sequence ID" value="RXT49108.1"/>
    <property type="molecule type" value="Genomic_DNA"/>
</dbReference>
<reference evidence="8 9" key="1">
    <citation type="submission" date="2017-03" db="EMBL/GenBank/DDBJ databases">
        <authorList>
            <person name="Safronova V.I."/>
            <person name="Sazanova A.L."/>
            <person name="Chirak E.R."/>
        </authorList>
    </citation>
    <scope>NUCLEOTIDE SEQUENCE [LARGE SCALE GENOMIC DNA]</scope>
    <source>
        <strain evidence="8 9">Opo-243</strain>
    </source>
</reference>
<feature type="transmembrane region" description="Helical" evidence="6">
    <location>
        <begin position="18"/>
        <end position="38"/>
    </location>
</feature>
<keyword evidence="3 6" id="KW-0812">Transmembrane</keyword>
<proteinExistence type="predicted"/>
<dbReference type="OrthoDB" id="9775474at2"/>
<organism evidence="8 9">
    <name type="scientific">Bradyrhizobium betae</name>
    <dbReference type="NCBI Taxonomy" id="244734"/>
    <lineage>
        <taxon>Bacteria</taxon>
        <taxon>Pseudomonadati</taxon>
        <taxon>Pseudomonadota</taxon>
        <taxon>Alphaproteobacteria</taxon>
        <taxon>Hyphomicrobiales</taxon>
        <taxon>Nitrobacteraceae</taxon>
        <taxon>Bradyrhizobium</taxon>
    </lineage>
</organism>
<keyword evidence="5 6" id="KW-0472">Membrane</keyword>
<accession>A0A4Q1VBC5</accession>
<dbReference type="Pfam" id="PF02687">
    <property type="entry name" value="FtsX"/>
    <property type="match status" value="1"/>
</dbReference>
<protein>
    <submittedName>
        <fullName evidence="8">ABC transporter permease</fullName>
    </submittedName>
</protein>
<evidence type="ECO:0000259" key="7">
    <source>
        <dbReference type="Pfam" id="PF02687"/>
    </source>
</evidence>
<feature type="transmembrane region" description="Helical" evidence="6">
    <location>
        <begin position="351"/>
        <end position="372"/>
    </location>
</feature>
<evidence type="ECO:0000256" key="1">
    <source>
        <dbReference type="ARBA" id="ARBA00004651"/>
    </source>
</evidence>
<keyword evidence="2" id="KW-1003">Cell membrane</keyword>
<comment type="subcellular location">
    <subcellularLocation>
        <location evidence="1">Cell membrane</location>
        <topology evidence="1">Multi-pass membrane protein</topology>
    </subcellularLocation>
</comment>
<evidence type="ECO:0000313" key="9">
    <source>
        <dbReference type="Proteomes" id="UP000290819"/>
    </source>
</evidence>
<evidence type="ECO:0000256" key="5">
    <source>
        <dbReference type="ARBA" id="ARBA00023136"/>
    </source>
</evidence>
<feature type="transmembrane region" description="Helical" evidence="6">
    <location>
        <begin position="257"/>
        <end position="281"/>
    </location>
</feature>
<dbReference type="PANTHER" id="PTHR43738:SF3">
    <property type="entry name" value="ABC TRANSPORTER PERMEASE"/>
    <property type="match status" value="1"/>
</dbReference>
<feature type="domain" description="ABC3 transporter permease C-terminal" evidence="7">
    <location>
        <begin position="265"/>
        <end position="379"/>
    </location>
</feature>
<evidence type="ECO:0000256" key="4">
    <source>
        <dbReference type="ARBA" id="ARBA00022989"/>
    </source>
</evidence>
<evidence type="ECO:0000256" key="6">
    <source>
        <dbReference type="SAM" id="Phobius"/>
    </source>
</evidence>
<dbReference type="InterPro" id="IPR003838">
    <property type="entry name" value="ABC3_permease_C"/>
</dbReference>
<evidence type="ECO:0000313" key="8">
    <source>
        <dbReference type="EMBL" id="RXT49108.1"/>
    </source>
</evidence>
<dbReference type="GO" id="GO:0005886">
    <property type="term" value="C:plasma membrane"/>
    <property type="evidence" value="ECO:0007669"/>
    <property type="project" value="UniProtKB-SubCell"/>
</dbReference>
<comment type="caution">
    <text evidence="8">The sequence shown here is derived from an EMBL/GenBank/DDBJ whole genome shotgun (WGS) entry which is preliminary data.</text>
</comment>
<dbReference type="Proteomes" id="UP000290819">
    <property type="component" value="Unassembled WGS sequence"/>
</dbReference>
<evidence type="ECO:0000256" key="3">
    <source>
        <dbReference type="ARBA" id="ARBA00022692"/>
    </source>
</evidence>
<feature type="transmembrane region" description="Helical" evidence="6">
    <location>
        <begin position="313"/>
        <end position="331"/>
    </location>
</feature>
<sequence>MNDLILIRKNLFRRKLRAILMMVSILIAFAIFGVLASFERAFNAGQDRATPDRLVVTNKISFTQPLPISYYNRVAAVDGVAQITHFSWFGGYYQEPRNFLVAFAVDPENWMKLRDSDFVFSPEARAAFIRERTGVLVGARMMEKWGWKVGDHIPISSNIWSQKNRSHAWDFIIVGSFSARIPQADTNVMLMGYDYFNETRSFGKDLISWLSLRTTSVAANERVTNAIDGMFANSPYETTTDSEKAFNKAFAAQLGNIALIVELVVGAAFVTILMIVGNTMVMTVRERTREIGVLKTLGFSGGRILRMVLGESILLALLGGLPGLGVALLLITRVRDSLMSFVPTLSLYPDIAAAAVGLMVVFGIITGLVPALNAMRLNIVTALGRS</sequence>
<gene>
    <name evidence="8" type="ORF">B5V03_14705</name>
</gene>
<dbReference type="InterPro" id="IPR051125">
    <property type="entry name" value="ABC-4/HrtB_transporter"/>
</dbReference>
<dbReference type="AlphaFoldDB" id="A0A4Q1VBC5"/>